<dbReference type="SMART" id="SM00320">
    <property type="entry name" value="WD40"/>
    <property type="match status" value="4"/>
</dbReference>
<evidence type="ECO:0000256" key="3">
    <source>
        <dbReference type="PROSITE-ProRule" id="PRU00221"/>
    </source>
</evidence>
<dbReference type="PANTHER" id="PTHR22806">
    <property type="entry name" value="NUCLEOPORIN NUP37 P37 -RELATED"/>
    <property type="match status" value="1"/>
</dbReference>
<reference evidence="4 5" key="1">
    <citation type="journal article" date="2023" name="BMC Biol.">
        <title>The compact genome of the sponge Oopsacas minuta (Hexactinellida) is lacking key metazoan core genes.</title>
        <authorList>
            <person name="Santini S."/>
            <person name="Schenkelaars Q."/>
            <person name="Jourda C."/>
            <person name="Duchesne M."/>
            <person name="Belahbib H."/>
            <person name="Rocher C."/>
            <person name="Selva M."/>
            <person name="Riesgo A."/>
            <person name="Vervoort M."/>
            <person name="Leys S.P."/>
            <person name="Kodjabachian L."/>
            <person name="Le Bivic A."/>
            <person name="Borchiellini C."/>
            <person name="Claverie J.M."/>
            <person name="Renard E."/>
        </authorList>
    </citation>
    <scope>NUCLEOTIDE SEQUENCE [LARGE SCALE GENOMIC DNA]</scope>
    <source>
        <strain evidence="4">SPO-2</strain>
    </source>
</reference>
<dbReference type="EMBL" id="JAKMXF010000110">
    <property type="protein sequence ID" value="KAI6657996.1"/>
    <property type="molecule type" value="Genomic_DNA"/>
</dbReference>
<dbReference type="InterPro" id="IPR015943">
    <property type="entry name" value="WD40/YVTN_repeat-like_dom_sf"/>
</dbReference>
<dbReference type="PANTHER" id="PTHR22806:SF0">
    <property type="entry name" value="NUCLEOPORIN NUP37"/>
    <property type="match status" value="1"/>
</dbReference>
<keyword evidence="5" id="KW-1185">Reference proteome</keyword>
<dbReference type="Pfam" id="PF00400">
    <property type="entry name" value="WD40"/>
    <property type="match status" value="1"/>
</dbReference>
<keyword evidence="1 3" id="KW-0853">WD repeat</keyword>
<feature type="repeat" description="WD" evidence="3">
    <location>
        <begin position="120"/>
        <end position="162"/>
    </location>
</feature>
<dbReference type="InterPro" id="IPR001680">
    <property type="entry name" value="WD40_rpt"/>
</dbReference>
<sequence>MSVSSNKLELEFPEEIQALEFCPFVQGKDILNVCGQKKFYLQQLKFSKEKTLGQGDLKDVLQVKDLMVVFHGRDVSHLTWSPNTNISHTPRCIEFAIATGDYKVILYQIDMADNPKFTEIGHHTGMINETAFSPSDACLMASVSDDYTCKIWDVSKAQEISQIQLRSPGISVNFHSDSPTQLMVAEEHGKIGFYDIRSHTAVTSLEVPGPLGSAHWAPSEHNLVAATAGHEVFFWNIAKSSVPMDSRMLLMQQAQTIRWERSNSNLYGVVGRMKGGVFSIYHRAHQKMIRELSFYQNRRDSFKRIYEDSYKHEGTNPKRTQLALFSSTLRNKQPIQSLSLLSKRIERFLRVTAYQ</sequence>
<dbReference type="InterPro" id="IPR037626">
    <property type="entry name" value="NUP37"/>
</dbReference>
<protein>
    <submittedName>
        <fullName evidence="4">Uncharacterized protein</fullName>
    </submittedName>
</protein>
<organism evidence="4 5">
    <name type="scientific">Oopsacas minuta</name>
    <dbReference type="NCBI Taxonomy" id="111878"/>
    <lineage>
        <taxon>Eukaryota</taxon>
        <taxon>Metazoa</taxon>
        <taxon>Porifera</taxon>
        <taxon>Hexactinellida</taxon>
        <taxon>Hexasterophora</taxon>
        <taxon>Lyssacinosida</taxon>
        <taxon>Leucopsacidae</taxon>
        <taxon>Oopsacas</taxon>
    </lineage>
</organism>
<dbReference type="Gene3D" id="2.130.10.10">
    <property type="entry name" value="YVTN repeat-like/Quinoprotein amine dehydrogenase"/>
    <property type="match status" value="1"/>
</dbReference>
<dbReference type="PROSITE" id="PS00678">
    <property type="entry name" value="WD_REPEATS_1"/>
    <property type="match status" value="1"/>
</dbReference>
<dbReference type="SUPFAM" id="SSF50978">
    <property type="entry name" value="WD40 repeat-like"/>
    <property type="match status" value="1"/>
</dbReference>
<evidence type="ECO:0000313" key="4">
    <source>
        <dbReference type="EMBL" id="KAI6657996.1"/>
    </source>
</evidence>
<dbReference type="Proteomes" id="UP001165289">
    <property type="component" value="Unassembled WGS sequence"/>
</dbReference>
<proteinExistence type="predicted"/>
<name>A0AAV7K9E4_9METZ</name>
<dbReference type="AlphaFoldDB" id="A0AAV7K9E4"/>
<keyword evidence="2" id="KW-0677">Repeat</keyword>
<evidence type="ECO:0000256" key="1">
    <source>
        <dbReference type="ARBA" id="ARBA00022574"/>
    </source>
</evidence>
<dbReference type="InterPro" id="IPR019775">
    <property type="entry name" value="WD40_repeat_CS"/>
</dbReference>
<gene>
    <name evidence="4" type="ORF">LOD99_15711</name>
</gene>
<dbReference type="PROSITE" id="PS50082">
    <property type="entry name" value="WD_REPEATS_2"/>
    <property type="match status" value="1"/>
</dbReference>
<accession>A0AAV7K9E4</accession>
<evidence type="ECO:0000313" key="5">
    <source>
        <dbReference type="Proteomes" id="UP001165289"/>
    </source>
</evidence>
<comment type="caution">
    <text evidence="4">The sequence shown here is derived from an EMBL/GenBank/DDBJ whole genome shotgun (WGS) entry which is preliminary data.</text>
</comment>
<dbReference type="InterPro" id="IPR036322">
    <property type="entry name" value="WD40_repeat_dom_sf"/>
</dbReference>
<evidence type="ECO:0000256" key="2">
    <source>
        <dbReference type="ARBA" id="ARBA00022737"/>
    </source>
</evidence>
<dbReference type="GO" id="GO:0031080">
    <property type="term" value="C:nuclear pore outer ring"/>
    <property type="evidence" value="ECO:0007669"/>
    <property type="project" value="InterPro"/>
</dbReference>